<dbReference type="GO" id="GO:0005886">
    <property type="term" value="C:plasma membrane"/>
    <property type="evidence" value="ECO:0007669"/>
    <property type="project" value="TreeGrafter"/>
</dbReference>
<dbReference type="PROSITE" id="PS50104">
    <property type="entry name" value="TIR"/>
    <property type="match status" value="1"/>
</dbReference>
<dbReference type="GO" id="GO:0006955">
    <property type="term" value="P:immune response"/>
    <property type="evidence" value="ECO:0007669"/>
    <property type="project" value="InterPro"/>
</dbReference>
<keyword evidence="3" id="KW-0433">Leucine-rich repeat</keyword>
<dbReference type="Proteomes" id="UP000749559">
    <property type="component" value="Unassembled WGS sequence"/>
</dbReference>
<proteinExistence type="inferred from homology"/>
<keyword evidence="6" id="KW-0677">Repeat</keyword>
<keyword evidence="12" id="KW-1185">Reference proteome</keyword>
<dbReference type="PANTHER" id="PTHR24365">
    <property type="entry name" value="TOLL-LIKE RECEPTOR"/>
    <property type="match status" value="1"/>
</dbReference>
<evidence type="ECO:0000256" key="3">
    <source>
        <dbReference type="ARBA" id="ARBA00022614"/>
    </source>
</evidence>
<dbReference type="AlphaFoldDB" id="A0A8J1U2C4"/>
<dbReference type="GO" id="GO:0004888">
    <property type="term" value="F:transmembrane signaling receptor activity"/>
    <property type="evidence" value="ECO:0007669"/>
    <property type="project" value="InterPro"/>
</dbReference>
<keyword evidence="8" id="KW-0472">Membrane</keyword>
<dbReference type="InterPro" id="IPR035897">
    <property type="entry name" value="Toll_tir_struct_dom_sf"/>
</dbReference>
<evidence type="ECO:0000313" key="12">
    <source>
        <dbReference type="Proteomes" id="UP000749559"/>
    </source>
</evidence>
<dbReference type="InterPro" id="IPR032675">
    <property type="entry name" value="LRR_dom_sf"/>
</dbReference>
<keyword evidence="7" id="KW-1133">Transmembrane helix</keyword>
<accession>A0A8J1U2C4</accession>
<dbReference type="Pfam" id="PF13855">
    <property type="entry name" value="LRR_8"/>
    <property type="match status" value="1"/>
</dbReference>
<comment type="similarity">
    <text evidence="2">Belongs to the Toll-like receptor family.</text>
</comment>
<evidence type="ECO:0000256" key="6">
    <source>
        <dbReference type="ARBA" id="ARBA00022737"/>
    </source>
</evidence>
<dbReference type="Gene3D" id="3.80.10.10">
    <property type="entry name" value="Ribonuclease Inhibitor"/>
    <property type="match status" value="3"/>
</dbReference>
<dbReference type="InterPro" id="IPR003591">
    <property type="entry name" value="Leu-rich_rpt_typical-subtyp"/>
</dbReference>
<evidence type="ECO:0000256" key="4">
    <source>
        <dbReference type="ARBA" id="ARBA00022692"/>
    </source>
</evidence>
<organism evidence="11 12">
    <name type="scientific">Owenia fusiformis</name>
    <name type="common">Polychaete worm</name>
    <dbReference type="NCBI Taxonomy" id="6347"/>
    <lineage>
        <taxon>Eukaryota</taxon>
        <taxon>Metazoa</taxon>
        <taxon>Spiralia</taxon>
        <taxon>Lophotrochozoa</taxon>
        <taxon>Annelida</taxon>
        <taxon>Polychaeta</taxon>
        <taxon>Sedentaria</taxon>
        <taxon>Canalipalpata</taxon>
        <taxon>Sabellida</taxon>
        <taxon>Oweniida</taxon>
        <taxon>Oweniidae</taxon>
        <taxon>Owenia</taxon>
    </lineage>
</organism>
<evidence type="ECO:0000256" key="7">
    <source>
        <dbReference type="ARBA" id="ARBA00022989"/>
    </source>
</evidence>
<evidence type="ECO:0000256" key="2">
    <source>
        <dbReference type="ARBA" id="ARBA00009634"/>
    </source>
</evidence>
<evidence type="ECO:0000256" key="1">
    <source>
        <dbReference type="ARBA" id="ARBA00004479"/>
    </source>
</evidence>
<keyword evidence="9" id="KW-0675">Receptor</keyword>
<dbReference type="SMART" id="SM00255">
    <property type="entry name" value="TIR"/>
    <property type="match status" value="1"/>
</dbReference>
<keyword evidence="4" id="KW-0812">Transmembrane</keyword>
<keyword evidence="10" id="KW-0325">Glycoprotein</keyword>
<evidence type="ECO:0000256" key="10">
    <source>
        <dbReference type="ARBA" id="ARBA00023180"/>
    </source>
</evidence>
<comment type="caution">
    <text evidence="11">The sequence shown here is derived from an EMBL/GenBank/DDBJ whole genome shotgun (WGS) entry which is preliminary data.</text>
</comment>
<evidence type="ECO:0000256" key="5">
    <source>
        <dbReference type="ARBA" id="ARBA00022729"/>
    </source>
</evidence>
<dbReference type="Gene3D" id="3.40.50.10140">
    <property type="entry name" value="Toll/interleukin-1 receptor homology (TIR) domain"/>
    <property type="match status" value="1"/>
</dbReference>
<protein>
    <submittedName>
        <fullName evidence="11">Uncharacterized protein</fullName>
    </submittedName>
</protein>
<dbReference type="SUPFAM" id="SSF52058">
    <property type="entry name" value="L domain-like"/>
    <property type="match status" value="2"/>
</dbReference>
<dbReference type="SMART" id="SM00369">
    <property type="entry name" value="LRR_TYP"/>
    <property type="match status" value="6"/>
</dbReference>
<dbReference type="OrthoDB" id="2015831at2759"/>
<dbReference type="InterPro" id="IPR017241">
    <property type="entry name" value="Toll-like_receptor"/>
</dbReference>
<dbReference type="InterPro" id="IPR001611">
    <property type="entry name" value="Leu-rich_rpt"/>
</dbReference>
<reference evidence="11" key="1">
    <citation type="submission" date="2022-03" db="EMBL/GenBank/DDBJ databases">
        <authorList>
            <person name="Martin C."/>
        </authorList>
    </citation>
    <scope>NUCLEOTIDE SEQUENCE</scope>
</reference>
<dbReference type="InterPro" id="IPR000157">
    <property type="entry name" value="TIR_dom"/>
</dbReference>
<dbReference type="SUPFAM" id="SSF52200">
    <property type="entry name" value="Toll/Interleukin receptor TIR domain"/>
    <property type="match status" value="1"/>
</dbReference>
<evidence type="ECO:0000256" key="8">
    <source>
        <dbReference type="ARBA" id="ARBA00023136"/>
    </source>
</evidence>
<name>A0A8J1U2C4_OWEFU</name>
<evidence type="ECO:0000313" key="11">
    <source>
        <dbReference type="EMBL" id="CAH1792044.1"/>
    </source>
</evidence>
<dbReference type="Pfam" id="PF13676">
    <property type="entry name" value="TIR_2"/>
    <property type="match status" value="1"/>
</dbReference>
<comment type="subcellular location">
    <subcellularLocation>
        <location evidence="1">Membrane</location>
        <topology evidence="1">Single-pass type I membrane protein</topology>
    </subcellularLocation>
</comment>
<dbReference type="PIRSF" id="PIRSF037595">
    <property type="entry name" value="Toll-like_receptor"/>
    <property type="match status" value="1"/>
</dbReference>
<keyword evidence="5" id="KW-0732">Signal</keyword>
<dbReference type="PANTHER" id="PTHR24365:SF541">
    <property type="entry name" value="PROTEIN TOLL-RELATED"/>
    <property type="match status" value="1"/>
</dbReference>
<dbReference type="GO" id="GO:0002224">
    <property type="term" value="P:toll-like receptor signaling pathway"/>
    <property type="evidence" value="ECO:0007669"/>
    <property type="project" value="InterPro"/>
</dbReference>
<gene>
    <name evidence="11" type="ORF">OFUS_LOCUS17067</name>
</gene>
<sequence length="741" mass="85487">MIQSIQYMFKRIIMEYKMKLVMILLITTATLSTLETTEASVRDVYDDDILHTTSYQMPLEIEDEIINHDAISKTNASVEKNIPDFCQCGNTDCVCIAPANVTQPWTLHQLLETLPNNISLLSLSGFTFGLLKNETFRDFSNLRRLFISNCSVFAIEVDTFKSFQNMDNVGLDLGMNNITNIVPGTFSHARSWSFLSFNKNYNLGRDNVQNILHDLENKRVNSLSVVACGIVIETLDKSFYEALIMSGLDRLQMHGNTIRTISKDAFEPVKSSLTVLSISNFMYVAEDAFNILTKLKFLKLGGMQASSLLLKMTLDLNKLQYLTQLRLNMFSLQPVNLEIGNLTTLRLLRLIYANSNFDGYRGQVIRLLDTSSDLKSVDFSGNLLFQYPEEELCQLVSGRSNLTSLSLTDNYISKLPLCTFRGLYKLRILLLKKNRLVSIQKDLFKDLYSLKHLDISQNAIIFIDASNVEQMTALSRLYLRENAFDCNCDLRPFRDWLSQTEKSKRRKILVNYQGEMCFKPLARKHEFVHNFTIPWIECNSGFIMITSLVTIGSILFCATITVVLLKHFWKDILYKKMVYKARKHIGYSPIQDVPIEHDAFVSYHSEKQLWIERDLCTQLEDGEDIKFNLMFDNRMNLGESIFTSMGQAIHTSRNILFVASRGWVAAAMNQLEVDMALLKMVDDHRDMIIVLLMEHIPKAEMSEKLRMIMKHNTCFKWSDNERQQARFWRDLKLELGKHHMD</sequence>
<dbReference type="EMBL" id="CAIIXF020000008">
    <property type="protein sequence ID" value="CAH1792044.1"/>
    <property type="molecule type" value="Genomic_DNA"/>
</dbReference>
<evidence type="ECO:0000256" key="9">
    <source>
        <dbReference type="ARBA" id="ARBA00023170"/>
    </source>
</evidence>